<comment type="caution">
    <text evidence="1">The sequence shown here is derived from an EMBL/GenBank/DDBJ whole genome shotgun (WGS) entry which is preliminary data.</text>
</comment>
<protein>
    <submittedName>
        <fullName evidence="1">Uncharacterized protein</fullName>
    </submittedName>
</protein>
<dbReference type="EMBL" id="JABZFZ010000075">
    <property type="protein sequence ID" value="MBF0939712.1"/>
    <property type="molecule type" value="Genomic_DNA"/>
</dbReference>
<name>A0A929QYC8_9ACTO</name>
<organism evidence="1 2">
    <name type="scientific">Schaalia georgiae</name>
    <dbReference type="NCBI Taxonomy" id="52768"/>
    <lineage>
        <taxon>Bacteria</taxon>
        <taxon>Bacillati</taxon>
        <taxon>Actinomycetota</taxon>
        <taxon>Actinomycetes</taxon>
        <taxon>Actinomycetales</taxon>
        <taxon>Actinomycetaceae</taxon>
        <taxon>Schaalia</taxon>
    </lineage>
</organism>
<reference evidence="1" key="1">
    <citation type="submission" date="2020-04" db="EMBL/GenBank/DDBJ databases">
        <title>Deep metagenomics examines the oral microbiome during advanced dental caries in children, revealing novel taxa and co-occurrences with host molecules.</title>
        <authorList>
            <person name="Baker J.L."/>
            <person name="Morton J.T."/>
            <person name="Dinis M."/>
            <person name="Alvarez R."/>
            <person name="Tran N.C."/>
            <person name="Knight R."/>
            <person name="Edlund A."/>
        </authorList>
    </citation>
    <scope>NUCLEOTIDE SEQUENCE</scope>
    <source>
        <strain evidence="1">JCVI_32_bin.64</strain>
    </source>
</reference>
<accession>A0A929QYC8</accession>
<sequence>MAAPAAASPAPAFPYPCRGACAPELAADPCAGRLAGARRAEAIDMAWERGAGAARRLFPGGARGTDFARVCADAGLTVVRGGAERAAGRLFFAEYLPKKRLVVVNTPSLRMWADHHGVDLGTAVDMALCHEYFHHLEWTRLGLTSLALDIPLLRVGPIRVGRVRFRSLSEIGAYGFTHECFHPFSEGVPQ</sequence>
<evidence type="ECO:0000313" key="1">
    <source>
        <dbReference type="EMBL" id="MBF0939712.1"/>
    </source>
</evidence>
<dbReference type="AlphaFoldDB" id="A0A929QYC8"/>
<evidence type="ECO:0000313" key="2">
    <source>
        <dbReference type="Proteomes" id="UP000718630"/>
    </source>
</evidence>
<gene>
    <name evidence="1" type="ORF">HXK03_02385</name>
</gene>
<dbReference type="Proteomes" id="UP000718630">
    <property type="component" value="Unassembled WGS sequence"/>
</dbReference>
<proteinExistence type="predicted"/>